<name>A0A2X0QVZ9_9PROT</name>
<sequence>MTDSGFHGTMAIEKGGMGRQCCRSAAYRHIAEIRSSIKWGFDLLLGADVHTFQPSNLLRSNLWPLRLFKQFIIPKAKSKQKKRSLHLTRDNPMQVEAARFSTFKT</sequence>
<accession>A0A2X0QVZ9</accession>
<evidence type="ECO:0000313" key="1">
    <source>
        <dbReference type="EMBL" id="SPS05950.1"/>
    </source>
</evidence>
<gene>
    <name evidence="1" type="ORF">NITFAB_1540</name>
</gene>
<proteinExistence type="predicted"/>
<dbReference type="AlphaFoldDB" id="A0A2X0QVZ9"/>
<reference evidence="1" key="1">
    <citation type="submission" date="2018-05" db="EMBL/GenBank/DDBJ databases">
        <authorList>
            <person name="Lanie J.A."/>
            <person name="Ng W.-L."/>
            <person name="Kazmierczak K.M."/>
            <person name="Andrzejewski T.M."/>
            <person name="Davidsen T.M."/>
            <person name="Wayne K.J."/>
            <person name="Tettelin H."/>
            <person name="Glass J.I."/>
            <person name="Rusch D."/>
            <person name="Podicherti R."/>
            <person name="Tsui H.-C.T."/>
            <person name="Winkler M.E."/>
        </authorList>
    </citation>
    <scope>NUCLEOTIDE SEQUENCE</scope>
    <source>
        <strain evidence="1">KNB</strain>
    </source>
</reference>
<dbReference type="EMBL" id="LS423452">
    <property type="protein sequence ID" value="SPS05950.1"/>
    <property type="molecule type" value="Genomic_DNA"/>
</dbReference>
<protein>
    <submittedName>
        <fullName evidence="1">Uncharacterized protein</fullName>
    </submittedName>
</protein>
<organism evidence="1">
    <name type="scientific">Candidatus Nitrotoga fabula</name>
    <dbReference type="NCBI Taxonomy" id="2182327"/>
    <lineage>
        <taxon>Bacteria</taxon>
        <taxon>Pseudomonadati</taxon>
        <taxon>Pseudomonadota</taxon>
        <taxon>Betaproteobacteria</taxon>
        <taxon>Nitrosomonadales</taxon>
        <taxon>Gallionellaceae</taxon>
        <taxon>Candidatus Nitrotoga</taxon>
    </lineage>
</organism>